<sequence length="112" mass="12672">MTDMPLTKDFKDTIKARADRDPEFRAGLFREAIEAMLSDDLETGKVLLRDYVNATVGFEALAQDMQKDPKSLMRMLSAKGNPRADNLLAMVSRLKQREGMSFSITQNTEFHA</sequence>
<accession>A0A1Y5SG89</accession>
<evidence type="ECO:0000313" key="1">
    <source>
        <dbReference type="EMBL" id="SLN38915.1"/>
    </source>
</evidence>
<proteinExistence type="predicted"/>
<dbReference type="AlphaFoldDB" id="A0A1Y5SG89"/>
<dbReference type="Proteomes" id="UP000193827">
    <property type="component" value="Unassembled WGS sequence"/>
</dbReference>
<evidence type="ECO:0000313" key="2">
    <source>
        <dbReference type="Proteomes" id="UP000193827"/>
    </source>
</evidence>
<name>A0A1Y5SG89_9RHOB</name>
<gene>
    <name evidence="1" type="ORF">PEL8287_01901</name>
</gene>
<protein>
    <submittedName>
        <fullName evidence="1">Uncharacterized protein</fullName>
    </submittedName>
</protein>
<organism evidence="1 2">
    <name type="scientific">Roseovarius litorisediminis</name>
    <dbReference type="NCBI Taxonomy" id="1312363"/>
    <lineage>
        <taxon>Bacteria</taxon>
        <taxon>Pseudomonadati</taxon>
        <taxon>Pseudomonadota</taxon>
        <taxon>Alphaproteobacteria</taxon>
        <taxon>Rhodobacterales</taxon>
        <taxon>Roseobacteraceae</taxon>
        <taxon>Roseovarius</taxon>
    </lineage>
</organism>
<reference evidence="1 2" key="1">
    <citation type="submission" date="2017-03" db="EMBL/GenBank/DDBJ databases">
        <authorList>
            <person name="Afonso C.L."/>
            <person name="Miller P.J."/>
            <person name="Scott M.A."/>
            <person name="Spackman E."/>
            <person name="Goraichik I."/>
            <person name="Dimitrov K.M."/>
            <person name="Suarez D.L."/>
            <person name="Swayne D.E."/>
        </authorList>
    </citation>
    <scope>NUCLEOTIDE SEQUENCE [LARGE SCALE GENOMIC DNA]</scope>
    <source>
        <strain evidence="1 2">CECT 8287</strain>
    </source>
</reference>
<dbReference type="EMBL" id="FWFL01000004">
    <property type="protein sequence ID" value="SLN38915.1"/>
    <property type="molecule type" value="Genomic_DNA"/>
</dbReference>
<keyword evidence="2" id="KW-1185">Reference proteome</keyword>